<organism evidence="1 2">
    <name type="scientific">Synechococcus phage S-CAM1</name>
    <dbReference type="NCBI Taxonomy" id="754037"/>
    <lineage>
        <taxon>Viruses</taxon>
        <taxon>Duplodnaviria</taxon>
        <taxon>Heunggongvirae</taxon>
        <taxon>Uroviricota</taxon>
        <taxon>Caudoviricetes</taxon>
        <taxon>Pantevenvirales</taxon>
        <taxon>Kyanoviridae</taxon>
        <taxon>Anaposvirus</taxon>
        <taxon>Anaposvirus socalone</taxon>
    </lineage>
</organism>
<protein>
    <submittedName>
        <fullName evidence="1">Uncharacterized protein</fullName>
    </submittedName>
</protein>
<gene>
    <name evidence="1" type="ORF">C030809_212</name>
</gene>
<reference evidence="1 2" key="1">
    <citation type="journal article" date="2016" name="Virology">
        <title>The genomic content and context of auxiliary metabolic genes in marine cyanomyoviruses.</title>
        <authorList>
            <person name="Crummett L.T."/>
            <person name="Puxty R.J."/>
            <person name="Weihe C."/>
            <person name="Marston M.F."/>
            <person name="Martiny J.B."/>
        </authorList>
    </citation>
    <scope>NUCLEOTIDE SEQUENCE [LARGE SCALE GENOMIC DNA]</scope>
    <source>
        <strain evidence="1">0809CC03</strain>
    </source>
</reference>
<sequence>MSSEAFQKLQLLFSFDLNLTTYLFSLTTYVNRDTILGEMQLNYD</sequence>
<evidence type="ECO:0000313" key="2">
    <source>
        <dbReference type="Proteomes" id="UP000241591"/>
    </source>
</evidence>
<evidence type="ECO:0000313" key="1">
    <source>
        <dbReference type="EMBL" id="AOV57964.1"/>
    </source>
</evidence>
<proteinExistence type="predicted"/>
<name>A0A1D8KH75_9CAUD</name>
<dbReference type="EMBL" id="KU686194">
    <property type="protein sequence ID" value="AOV57964.1"/>
    <property type="molecule type" value="Genomic_DNA"/>
</dbReference>
<accession>A0A1D8KH75</accession>
<dbReference type="Proteomes" id="UP000241591">
    <property type="component" value="Segment"/>
</dbReference>